<protein>
    <submittedName>
        <fullName evidence="4">SPOR domain-containing protein</fullName>
    </submittedName>
</protein>
<dbReference type="InterPro" id="IPR007730">
    <property type="entry name" value="SPOR-like_dom"/>
</dbReference>
<dbReference type="Proteomes" id="UP001652503">
    <property type="component" value="Unassembled WGS sequence"/>
</dbReference>
<keyword evidence="2" id="KW-0472">Membrane</keyword>
<evidence type="ECO:0000256" key="2">
    <source>
        <dbReference type="SAM" id="Phobius"/>
    </source>
</evidence>
<proteinExistence type="predicted"/>
<reference evidence="4 5" key="1">
    <citation type="submission" date="2022-10" db="EMBL/GenBank/DDBJ databases">
        <title>Defluviimonas sp. nov., isolated from ocean surface water.</title>
        <authorList>
            <person name="He W."/>
            <person name="Wang L."/>
            <person name="Zhang D.-F."/>
        </authorList>
    </citation>
    <scope>NUCLEOTIDE SEQUENCE [LARGE SCALE GENOMIC DNA]</scope>
    <source>
        <strain evidence="4 5">WL0075</strain>
    </source>
</reference>
<accession>A0ABT2Z0R4</accession>
<gene>
    <name evidence="4" type="ORF">OE647_08220</name>
</gene>
<dbReference type="PROSITE" id="PS51724">
    <property type="entry name" value="SPOR"/>
    <property type="match status" value="1"/>
</dbReference>
<evidence type="ECO:0000313" key="5">
    <source>
        <dbReference type="Proteomes" id="UP001652503"/>
    </source>
</evidence>
<evidence type="ECO:0000259" key="3">
    <source>
        <dbReference type="PROSITE" id="PS51724"/>
    </source>
</evidence>
<sequence>MADIDFDDFPAERAYAPDRAEKMQKFIGMAGALTSAALVAGLLVWGYKLAVRDVTGIPVIKALEGPARVAPDNPGGELAEHTGLSVNAIAADGVAAPPAETLTLAPGTAGLAPEDLAGGELASLPALPPVAEPEPAAPETEVIAAPPLAQVPLADPLPDGAAEPLLEPETPEPGADKLAAQRPVARPARVFSAAAPADAYDADADAIAAAVAMALAPVAVDVNPAALPVGTSLAQLGSFDTEAEARLEWDRIVARYGALMEARQRVIEQAQSGGNSFVRLRVAGFEDIEDARRFCSVLLAESTQCVPTQTK</sequence>
<name>A0ABT2Z0R4_9RHOB</name>
<feature type="transmembrane region" description="Helical" evidence="2">
    <location>
        <begin position="26"/>
        <end position="47"/>
    </location>
</feature>
<organism evidence="4 5">
    <name type="scientific">Albidovulum sediminicola</name>
    <dbReference type="NCBI Taxonomy" id="2984331"/>
    <lineage>
        <taxon>Bacteria</taxon>
        <taxon>Pseudomonadati</taxon>
        <taxon>Pseudomonadota</taxon>
        <taxon>Alphaproteobacteria</taxon>
        <taxon>Rhodobacterales</taxon>
        <taxon>Paracoccaceae</taxon>
        <taxon>Albidovulum</taxon>
    </lineage>
</organism>
<keyword evidence="5" id="KW-1185">Reference proteome</keyword>
<feature type="region of interest" description="Disordered" evidence="1">
    <location>
        <begin position="152"/>
        <end position="176"/>
    </location>
</feature>
<dbReference type="RefSeq" id="WP_263721238.1">
    <property type="nucleotide sequence ID" value="NZ_JAOWLA010000006.1"/>
</dbReference>
<dbReference type="EMBL" id="JAOWLA010000006">
    <property type="protein sequence ID" value="MCV2864722.1"/>
    <property type="molecule type" value="Genomic_DNA"/>
</dbReference>
<feature type="domain" description="SPOR" evidence="3">
    <location>
        <begin position="226"/>
        <end position="311"/>
    </location>
</feature>
<keyword evidence="2" id="KW-0812">Transmembrane</keyword>
<evidence type="ECO:0000256" key="1">
    <source>
        <dbReference type="SAM" id="MobiDB-lite"/>
    </source>
</evidence>
<evidence type="ECO:0000313" key="4">
    <source>
        <dbReference type="EMBL" id="MCV2864722.1"/>
    </source>
</evidence>
<comment type="caution">
    <text evidence="4">The sequence shown here is derived from an EMBL/GenBank/DDBJ whole genome shotgun (WGS) entry which is preliminary data.</text>
</comment>
<keyword evidence="2" id="KW-1133">Transmembrane helix</keyword>
<dbReference type="Pfam" id="PF05036">
    <property type="entry name" value="SPOR"/>
    <property type="match status" value="1"/>
</dbReference>